<feature type="transmembrane region" description="Helical" evidence="1">
    <location>
        <begin position="196"/>
        <end position="219"/>
    </location>
</feature>
<dbReference type="Proteomes" id="UP000663877">
    <property type="component" value="Unassembled WGS sequence"/>
</dbReference>
<feature type="transmembrane region" description="Helical" evidence="1">
    <location>
        <begin position="147"/>
        <end position="176"/>
    </location>
</feature>
<evidence type="ECO:0000313" key="4">
    <source>
        <dbReference type="Proteomes" id="UP000663832"/>
    </source>
</evidence>
<comment type="caution">
    <text evidence="2">The sequence shown here is derived from an EMBL/GenBank/DDBJ whole genome shotgun (WGS) entry which is preliminary data.</text>
</comment>
<dbReference type="Proteomes" id="UP000663832">
    <property type="component" value="Unassembled WGS sequence"/>
</dbReference>
<dbReference type="AlphaFoldDB" id="A0A813NGD3"/>
<dbReference type="EMBL" id="CAJNOI010000003">
    <property type="protein sequence ID" value="CAF0734634.1"/>
    <property type="molecule type" value="Genomic_DNA"/>
</dbReference>
<evidence type="ECO:0000313" key="3">
    <source>
        <dbReference type="EMBL" id="CAF1093550.1"/>
    </source>
</evidence>
<organism evidence="2 5">
    <name type="scientific">Adineta steineri</name>
    <dbReference type="NCBI Taxonomy" id="433720"/>
    <lineage>
        <taxon>Eukaryota</taxon>
        <taxon>Metazoa</taxon>
        <taxon>Spiralia</taxon>
        <taxon>Gnathifera</taxon>
        <taxon>Rotifera</taxon>
        <taxon>Eurotatoria</taxon>
        <taxon>Bdelloidea</taxon>
        <taxon>Adinetida</taxon>
        <taxon>Adinetidae</taxon>
        <taxon>Adineta</taxon>
    </lineage>
</organism>
<feature type="transmembrane region" description="Helical" evidence="1">
    <location>
        <begin position="20"/>
        <end position="42"/>
    </location>
</feature>
<keyword evidence="4" id="KW-1185">Reference proteome</keyword>
<feature type="transmembrane region" description="Helical" evidence="1">
    <location>
        <begin position="107"/>
        <end position="135"/>
    </location>
</feature>
<accession>A0A813NGD3</accession>
<evidence type="ECO:0000313" key="5">
    <source>
        <dbReference type="Proteomes" id="UP000663877"/>
    </source>
</evidence>
<keyword evidence="1" id="KW-1133">Transmembrane helix</keyword>
<evidence type="ECO:0000313" key="2">
    <source>
        <dbReference type="EMBL" id="CAF0734634.1"/>
    </source>
</evidence>
<dbReference type="OrthoDB" id="10011144at2759"/>
<name>A0A813NGD3_9BILA</name>
<sequence>MMGWRRTASMISSTNEYSCLKWPLTFASVITTLLAFILLLSFRSDLWFSYELIHSNNNSTLSNDGSYSQMVEYGSIGLWTICNSHYDDPNIKCDVWTKETRPHSFNVIIVLLSCALFLSNLTVFPSWGTSILILYNSNNRYIRHIVGFIWILLLLTLLCTIVLLLAMLLTALTPFYSPGKFMINTDRLHFRSDHGLFYAGLATFLACVCLILIITALIWKKMIDMRLNDVEKDLLKQISDDNYKPGWHRIVMAPRTPLTNDRVGAPPPYEY</sequence>
<proteinExistence type="predicted"/>
<evidence type="ECO:0000256" key="1">
    <source>
        <dbReference type="SAM" id="Phobius"/>
    </source>
</evidence>
<dbReference type="EMBL" id="CAJNOM010000123">
    <property type="protein sequence ID" value="CAF1093550.1"/>
    <property type="molecule type" value="Genomic_DNA"/>
</dbReference>
<keyword evidence="1" id="KW-0472">Membrane</keyword>
<keyword evidence="1" id="KW-0812">Transmembrane</keyword>
<protein>
    <submittedName>
        <fullName evidence="2">Uncharacterized protein</fullName>
    </submittedName>
</protein>
<reference evidence="2" key="1">
    <citation type="submission" date="2021-02" db="EMBL/GenBank/DDBJ databases">
        <authorList>
            <person name="Nowell W R."/>
        </authorList>
    </citation>
    <scope>NUCLEOTIDE SEQUENCE</scope>
</reference>
<gene>
    <name evidence="2" type="ORF">BJG266_LOCUS1444</name>
    <name evidence="3" type="ORF">QVE165_LOCUS19898</name>
</gene>